<dbReference type="EMBL" id="NEVR01000002">
    <property type="protein sequence ID" value="OZI66076.1"/>
    <property type="molecule type" value="Genomic_DNA"/>
</dbReference>
<gene>
    <name evidence="2" type="ORF">CAL27_09445</name>
</gene>
<evidence type="ECO:0000256" key="1">
    <source>
        <dbReference type="SAM" id="MobiDB-lite"/>
    </source>
</evidence>
<keyword evidence="3" id="KW-1185">Reference proteome</keyword>
<evidence type="ECO:0000313" key="3">
    <source>
        <dbReference type="Proteomes" id="UP000216354"/>
    </source>
</evidence>
<feature type="region of interest" description="Disordered" evidence="1">
    <location>
        <begin position="1"/>
        <end position="26"/>
    </location>
</feature>
<organism evidence="2 3">
    <name type="scientific">Bordetella genomosp. 1</name>
    <dbReference type="NCBI Taxonomy" id="1395607"/>
    <lineage>
        <taxon>Bacteria</taxon>
        <taxon>Pseudomonadati</taxon>
        <taxon>Pseudomonadota</taxon>
        <taxon>Betaproteobacteria</taxon>
        <taxon>Burkholderiales</taxon>
        <taxon>Alcaligenaceae</taxon>
        <taxon>Bordetella</taxon>
    </lineage>
</organism>
<protein>
    <submittedName>
        <fullName evidence="2">Uncharacterized protein</fullName>
    </submittedName>
</protein>
<comment type="caution">
    <text evidence="2">The sequence shown here is derived from an EMBL/GenBank/DDBJ whole genome shotgun (WGS) entry which is preliminary data.</text>
</comment>
<reference evidence="2 3" key="1">
    <citation type="submission" date="2017-05" db="EMBL/GenBank/DDBJ databases">
        <title>Complete and WGS of Bordetella genogroups.</title>
        <authorList>
            <person name="Spilker T."/>
            <person name="Lipuma J."/>
        </authorList>
    </citation>
    <scope>NUCLEOTIDE SEQUENCE [LARGE SCALE GENOMIC DNA]</scope>
    <source>
        <strain evidence="2 3">AU9795</strain>
    </source>
</reference>
<dbReference type="Proteomes" id="UP000216354">
    <property type="component" value="Unassembled WGS sequence"/>
</dbReference>
<accession>A0ABX4F235</accession>
<sequence length="86" mass="10044">MACVPAAAWADRDDHRHRHHHRGEAKQTYYDGACKVERKWKKDGRYEEKRKCRPEYGYPQAVYPQQYVTPVSPAIVIQPPAIVIQP</sequence>
<proteinExistence type="predicted"/>
<evidence type="ECO:0000313" key="2">
    <source>
        <dbReference type="EMBL" id="OZI66076.1"/>
    </source>
</evidence>
<name>A0ABX4F235_9BORD</name>